<dbReference type="GO" id="GO:0042802">
    <property type="term" value="F:identical protein binding"/>
    <property type="evidence" value="ECO:0007669"/>
    <property type="project" value="InterPro"/>
</dbReference>
<gene>
    <name evidence="3" type="ORF">SCARR_01857</name>
</gene>
<protein>
    <recommendedName>
        <fullName evidence="2">SLA1 homology domain-containing protein</fullName>
    </recommendedName>
</protein>
<dbReference type="InterPro" id="IPR007131">
    <property type="entry name" value="SHD1"/>
</dbReference>
<proteinExistence type="predicted"/>
<dbReference type="AlphaFoldDB" id="A0A6C2UK45"/>
<evidence type="ECO:0000256" key="1">
    <source>
        <dbReference type="SAM" id="Phobius"/>
    </source>
</evidence>
<reference evidence="3 4" key="1">
    <citation type="submission" date="2019-04" db="EMBL/GenBank/DDBJ databases">
        <authorList>
            <person name="Van Vliet M D."/>
        </authorList>
    </citation>
    <scope>NUCLEOTIDE SEQUENCE [LARGE SCALE GENOMIC DNA]</scope>
    <source>
        <strain evidence="3 4">F21</strain>
    </source>
</reference>
<dbReference type="EMBL" id="CAAHFH010000001">
    <property type="protein sequence ID" value="VGO19797.1"/>
    <property type="molecule type" value="Genomic_DNA"/>
</dbReference>
<organism evidence="3 4">
    <name type="scientific">Pontiella sulfatireligans</name>
    <dbReference type="NCBI Taxonomy" id="2750658"/>
    <lineage>
        <taxon>Bacteria</taxon>
        <taxon>Pseudomonadati</taxon>
        <taxon>Kiritimatiellota</taxon>
        <taxon>Kiritimatiellia</taxon>
        <taxon>Kiritimatiellales</taxon>
        <taxon>Pontiellaceae</taxon>
        <taxon>Pontiella</taxon>
    </lineage>
</organism>
<feature type="transmembrane region" description="Helical" evidence="1">
    <location>
        <begin position="12"/>
        <end position="37"/>
    </location>
</feature>
<evidence type="ECO:0000313" key="3">
    <source>
        <dbReference type="EMBL" id="VGO19797.1"/>
    </source>
</evidence>
<keyword evidence="1" id="KW-0812">Transmembrane</keyword>
<feature type="domain" description="SLA1 homology" evidence="2">
    <location>
        <begin position="396"/>
        <end position="448"/>
    </location>
</feature>
<accession>A0A6C2UK45</accession>
<evidence type="ECO:0000313" key="4">
    <source>
        <dbReference type="Proteomes" id="UP000346198"/>
    </source>
</evidence>
<dbReference type="GO" id="GO:0030674">
    <property type="term" value="F:protein-macromolecule adaptor activity"/>
    <property type="evidence" value="ECO:0007669"/>
    <property type="project" value="InterPro"/>
</dbReference>
<dbReference type="Proteomes" id="UP000346198">
    <property type="component" value="Unassembled WGS sequence"/>
</dbReference>
<dbReference type="Gene3D" id="2.30.30.700">
    <property type="entry name" value="SLA1 homology domain 1"/>
    <property type="match status" value="1"/>
</dbReference>
<sequence length="627" mass="69920">MRRKKKQSISKGAPSGFVVSLLVHAAAFLLAGMLVVFNVVKKEEKKFVPPKAVERPKMNLKKPKVKVKKTSKPKATTRIVTKVKRASMPDIQLPEMSGMSDGLAGGIGGFEIMPDLTEVTMFGAGQTIGNDFVGTFYDMKRDRRGSAIPHSQEQFKEDVKDFMLKGWKPSVWARFYRSPRTLYATTFAIPPVPSSLAPEAFGEPDTIGYVWITHYKGQLVYPEDITFRFWGQGDDLIAVRVDGEIKLISAWTSSSGGESHADVFYPVWRSKFPSISEKYPIGNNMAVVGDWITLKAGEPMDMEVLISEITGGVFCSLLLVEVQGEEYPKNYFRGGPKLPIFKTEEPTLDLAEAIWANLHAGDASVTNGPVFRDFVSKGSTGLGPAPEPVVVEEVEEDPMRVWTLTSGKTVEAEFITVIGGQVALKMPKGRQQKIPLAALSDADLEYIDFATPPEFSIDFSKKSSQLPRPEESPYIWGDLRPLQIFGYTFGVKLKQKSAGAYNHELTVEYFAIGEEVDGDNWVLLDRRSDVFMPTKENKGRHELYGDEVRLQVQALRASAPMRGTKYGGFVITITDERGKIIQHAASHDFLYEGFENLKRLPVGKHFDKDGLRVCPPRPTEGDRQEWM</sequence>
<keyword evidence="1" id="KW-1133">Transmembrane helix</keyword>
<evidence type="ECO:0000259" key="2">
    <source>
        <dbReference type="Pfam" id="PF03983"/>
    </source>
</evidence>
<name>A0A6C2UK45_9BACT</name>
<dbReference type="GO" id="GO:0008092">
    <property type="term" value="F:cytoskeletal protein binding"/>
    <property type="evidence" value="ECO:0007669"/>
    <property type="project" value="InterPro"/>
</dbReference>
<dbReference type="Pfam" id="PF03983">
    <property type="entry name" value="SHD1"/>
    <property type="match status" value="1"/>
</dbReference>
<dbReference type="GO" id="GO:0043130">
    <property type="term" value="F:ubiquitin binding"/>
    <property type="evidence" value="ECO:0007669"/>
    <property type="project" value="InterPro"/>
</dbReference>
<dbReference type="RefSeq" id="WP_168433161.1">
    <property type="nucleotide sequence ID" value="NZ_CAAHFH010000001.1"/>
</dbReference>
<keyword evidence="4" id="KW-1185">Reference proteome</keyword>
<keyword evidence="1" id="KW-0472">Membrane</keyword>